<dbReference type="GO" id="GO:0110031">
    <property type="term" value="P:negative regulation of G2/MI transition of meiotic cell cycle"/>
    <property type="evidence" value="ECO:0007669"/>
    <property type="project" value="TreeGrafter"/>
</dbReference>
<dbReference type="Proteomes" id="UP000298138">
    <property type="component" value="Unassembled WGS sequence"/>
</dbReference>
<evidence type="ECO:0000256" key="1">
    <source>
        <dbReference type="ARBA" id="ARBA00022679"/>
    </source>
</evidence>
<feature type="compositionally biased region" description="Pro residues" evidence="6">
    <location>
        <begin position="456"/>
        <end position="470"/>
    </location>
</feature>
<evidence type="ECO:0000256" key="2">
    <source>
        <dbReference type="ARBA" id="ARBA00022741"/>
    </source>
</evidence>
<proteinExistence type="inferred from homology"/>
<dbReference type="GO" id="GO:0004713">
    <property type="term" value="F:protein tyrosine kinase activity"/>
    <property type="evidence" value="ECO:0007669"/>
    <property type="project" value="TreeGrafter"/>
</dbReference>
<feature type="compositionally biased region" description="Basic residues" evidence="6">
    <location>
        <begin position="185"/>
        <end position="194"/>
    </location>
</feature>
<dbReference type="PROSITE" id="PS00108">
    <property type="entry name" value="PROTEIN_KINASE_ST"/>
    <property type="match status" value="1"/>
</dbReference>
<sequence>MVAYSSPHRHQGETAAIYTRQPSKSPSSRHLLHTPTQSCSSFPFSLTPSITTRSASRRSSPTKSQTGSPVQASCSIKFPLSLTTTSELNSGRMSLRSGSTSPRTSSPRQSPSEKLTPKTTRSGRLGASPRTSPLKRSETTMSSDQISRGSPVAKRRSKVYAAGGSPGYSDSSDSSASSSSSQGKTRSKTRRSGNIKKSSAHVFEKPSIFRNRPNARQQLDFGTPATDPTGRLRRITSVENFFGADRESPFNVRHAPLPSASSHPHFPSLHGTRPHPLSNATSHTAHDSFSLDVETPQNYKFAKPNPMAFHSTGFVPKRGRLSGGAQEQGPQPDTPCKKSHLFPGSAFQSKVGDRPPVSNVFGSPHTPEPGNNTNAPPSGLLDFRIRGPALNTSIDWELPPTPTKQPFSDDGSIFTANKRPRTDGMEFTAVKRHCANRIPATDVSSSLLSLLNSPQTPAPQESPVPDPSPLPISGKSFGPPGDKRHSLSTYPVTPAKDALPFRALDTPVFRSAFQRGAGKFVSNFHTIKHIGSGEFSDVYQVVEKRGMSAVFDSPLSSQQSLTPASSFVAFSSPQAPHDITPKLYAIKKSKSTFLGPFNKERQMEEARILQALKGRSHVVEYIDSWVENDRLFIQTEFCDNGSLDSFLDRQGNKGRLDEFRVWKIALEVTMGLRAIHDCGFMHLDVKPANVLISADGSLKISDFGMAASASASPEELAELEREGDREYIAPEVLHSRMYGRPVDIFALGLTLIEAATNQALPPNGPEWQKLREGDISVAPPLSTTGAGEFVHRDEDGNALGTEILGPNSEAFFDEQITVVEDGRKFEARRGDVLHVPREHDLIFAPEFMRKKGLEKLVSSMIAADPAERPTAADILQLSNLRWVATRRNAPATIFEGVWGPSDEAVNHRRMEAMRDAMQGSSPITSSPRRSFGPNSSDWDMDL</sequence>
<dbReference type="AlphaFoldDB" id="A0A4S2N3B2"/>
<dbReference type="InterPro" id="IPR011009">
    <property type="entry name" value="Kinase-like_dom_sf"/>
</dbReference>
<evidence type="ECO:0000313" key="8">
    <source>
        <dbReference type="EMBL" id="TGZ83709.1"/>
    </source>
</evidence>
<keyword evidence="4" id="KW-0067">ATP-binding</keyword>
<evidence type="ECO:0000256" key="4">
    <source>
        <dbReference type="ARBA" id="ARBA00022840"/>
    </source>
</evidence>
<feature type="compositionally biased region" description="Polar residues" evidence="6">
    <location>
        <begin position="139"/>
        <end position="148"/>
    </location>
</feature>
<feature type="compositionally biased region" description="Low complexity" evidence="6">
    <location>
        <begin position="47"/>
        <end position="64"/>
    </location>
</feature>
<feature type="region of interest" description="Disordered" evidence="6">
    <location>
        <begin position="916"/>
        <end position="942"/>
    </location>
</feature>
<feature type="compositionally biased region" description="Polar residues" evidence="6">
    <location>
        <begin position="65"/>
        <end position="74"/>
    </location>
</feature>
<dbReference type="SMART" id="SM00220">
    <property type="entry name" value="S_TKc"/>
    <property type="match status" value="1"/>
</dbReference>
<dbReference type="SUPFAM" id="SSF56112">
    <property type="entry name" value="Protein kinase-like (PK-like)"/>
    <property type="match status" value="1"/>
</dbReference>
<dbReference type="InterPro" id="IPR000719">
    <property type="entry name" value="Prot_kinase_dom"/>
</dbReference>
<dbReference type="Gene3D" id="3.30.200.20">
    <property type="entry name" value="Phosphorylase Kinase, domain 1"/>
    <property type="match status" value="1"/>
</dbReference>
<dbReference type="PANTHER" id="PTHR11042:SF190">
    <property type="entry name" value="MITOSIS INHIBITOR PROTEIN KINASE MIK1"/>
    <property type="match status" value="1"/>
</dbReference>
<feature type="region of interest" description="Disordered" evidence="6">
    <location>
        <begin position="1"/>
        <end position="206"/>
    </location>
</feature>
<dbReference type="GO" id="GO:0005524">
    <property type="term" value="F:ATP binding"/>
    <property type="evidence" value="ECO:0007669"/>
    <property type="project" value="UniProtKB-KW"/>
</dbReference>
<dbReference type="Gene3D" id="1.10.510.10">
    <property type="entry name" value="Transferase(Phosphotransferase) domain 1"/>
    <property type="match status" value="1"/>
</dbReference>
<dbReference type="PROSITE" id="PS50011">
    <property type="entry name" value="PROTEIN_KINASE_DOM"/>
    <property type="match status" value="1"/>
</dbReference>
<comment type="similarity">
    <text evidence="5">Belongs to the protein kinase superfamily. Ser/Thr protein kinase family. GCN2 subfamily.</text>
</comment>
<reference evidence="8 9" key="1">
    <citation type="submission" date="2019-04" db="EMBL/GenBank/DDBJ databases">
        <title>Comparative genomics and transcriptomics to analyze fruiting body development in filamentous ascomycetes.</title>
        <authorList>
            <consortium name="DOE Joint Genome Institute"/>
            <person name="Lutkenhaus R."/>
            <person name="Traeger S."/>
            <person name="Breuer J."/>
            <person name="Kuo A."/>
            <person name="Lipzen A."/>
            <person name="Pangilinan J."/>
            <person name="Dilworth D."/>
            <person name="Sandor L."/>
            <person name="Poggeler S."/>
            <person name="Barry K."/>
            <person name="Grigoriev I.V."/>
            <person name="Nowrousian M."/>
        </authorList>
    </citation>
    <scope>NUCLEOTIDE SEQUENCE [LARGE SCALE GENOMIC DNA]</scope>
    <source>
        <strain evidence="8 9">CBS 389.68</strain>
    </source>
</reference>
<dbReference type="GO" id="GO:0005634">
    <property type="term" value="C:nucleus"/>
    <property type="evidence" value="ECO:0007669"/>
    <property type="project" value="TreeGrafter"/>
</dbReference>
<keyword evidence="2" id="KW-0547">Nucleotide-binding</keyword>
<gene>
    <name evidence="8" type="ORF">EX30DRAFT_302256</name>
</gene>
<keyword evidence="9" id="KW-1185">Reference proteome</keyword>
<feature type="compositionally biased region" description="Low complexity" evidence="6">
    <location>
        <begin position="94"/>
        <end position="112"/>
    </location>
</feature>
<feature type="region of interest" description="Disordered" evidence="6">
    <location>
        <begin position="450"/>
        <end position="486"/>
    </location>
</feature>
<dbReference type="Pfam" id="PF00069">
    <property type="entry name" value="Pkinase"/>
    <property type="match status" value="1"/>
</dbReference>
<feature type="compositionally biased region" description="Polar residues" evidence="6">
    <location>
        <begin position="81"/>
        <end position="92"/>
    </location>
</feature>
<dbReference type="OrthoDB" id="5337378at2759"/>
<accession>A0A4S2N3B2</accession>
<organism evidence="8 9">
    <name type="scientific">Ascodesmis nigricans</name>
    <dbReference type="NCBI Taxonomy" id="341454"/>
    <lineage>
        <taxon>Eukaryota</taxon>
        <taxon>Fungi</taxon>
        <taxon>Dikarya</taxon>
        <taxon>Ascomycota</taxon>
        <taxon>Pezizomycotina</taxon>
        <taxon>Pezizomycetes</taxon>
        <taxon>Pezizales</taxon>
        <taxon>Ascodesmidaceae</taxon>
        <taxon>Ascodesmis</taxon>
    </lineage>
</organism>
<evidence type="ECO:0000259" key="7">
    <source>
        <dbReference type="PROSITE" id="PS50011"/>
    </source>
</evidence>
<evidence type="ECO:0000256" key="3">
    <source>
        <dbReference type="ARBA" id="ARBA00022777"/>
    </source>
</evidence>
<feature type="compositionally biased region" description="Polar residues" evidence="6">
    <location>
        <begin position="918"/>
        <end position="942"/>
    </location>
</feature>
<feature type="domain" description="Protein kinase" evidence="7">
    <location>
        <begin position="524"/>
        <end position="883"/>
    </location>
</feature>
<dbReference type="InterPro" id="IPR050339">
    <property type="entry name" value="CC_SR_Kinase"/>
</dbReference>
<feature type="compositionally biased region" description="Low complexity" evidence="6">
    <location>
        <begin position="160"/>
        <end position="181"/>
    </location>
</feature>
<evidence type="ECO:0000256" key="5">
    <source>
        <dbReference type="ARBA" id="ARBA00037982"/>
    </source>
</evidence>
<name>A0A4S2N3B2_9PEZI</name>
<protein>
    <submittedName>
        <fullName evidence="8">Kinase-like protein</fullName>
    </submittedName>
</protein>
<dbReference type="InParanoid" id="A0A4S2N3B2"/>
<dbReference type="STRING" id="341454.A0A4S2N3B2"/>
<evidence type="ECO:0000256" key="6">
    <source>
        <dbReference type="SAM" id="MobiDB-lite"/>
    </source>
</evidence>
<keyword evidence="1" id="KW-0808">Transferase</keyword>
<keyword evidence="3 8" id="KW-0418">Kinase</keyword>
<dbReference type="InterPro" id="IPR008271">
    <property type="entry name" value="Ser/Thr_kinase_AS"/>
</dbReference>
<dbReference type="FunCoup" id="A0A4S2N3B2">
    <property type="interactions" value="261"/>
</dbReference>
<feature type="region of interest" description="Disordered" evidence="6">
    <location>
        <begin position="315"/>
        <end position="412"/>
    </location>
</feature>
<evidence type="ECO:0000313" key="9">
    <source>
        <dbReference type="Proteomes" id="UP000298138"/>
    </source>
</evidence>
<dbReference type="PANTHER" id="PTHR11042">
    <property type="entry name" value="EUKARYOTIC TRANSLATION INITIATION FACTOR 2-ALPHA KINASE EIF2-ALPHA KINASE -RELATED"/>
    <property type="match status" value="1"/>
</dbReference>
<dbReference type="GO" id="GO:0005737">
    <property type="term" value="C:cytoplasm"/>
    <property type="evidence" value="ECO:0007669"/>
    <property type="project" value="TreeGrafter"/>
</dbReference>
<dbReference type="EMBL" id="ML220113">
    <property type="protein sequence ID" value="TGZ83709.1"/>
    <property type="molecule type" value="Genomic_DNA"/>
</dbReference>
<feature type="compositionally biased region" description="Polar residues" evidence="6">
    <location>
        <begin position="20"/>
        <end position="46"/>
    </location>
</feature>